<evidence type="ECO:0000313" key="9">
    <source>
        <dbReference type="Proteomes" id="UP001633002"/>
    </source>
</evidence>
<keyword evidence="4" id="KW-0788">Thiol protease</keyword>
<evidence type="ECO:0000313" key="8">
    <source>
        <dbReference type="EMBL" id="KAL3681198.1"/>
    </source>
</evidence>
<keyword evidence="2" id="KW-0645">Protease</keyword>
<sequence length="994" mass="112842">MSWTRLTAKKAREEMGRDAEYDFDHADIARHVADEFPDTDVLASPPPLRPGNVAADTSQPSTVFEQKEEELPRPKRQGRGRSKRNLPVSTPVAIPEDAESLVPPNGITGEVALGVRFSTEEFYPDFPDERVCRTGKLNIRDRCTNAFLKKNWEAWRKLAQPPYVPPKAEVRKSFLHYAGLELHGLKVDWSTVDLSIAMNTISKERRHAARRELYRLRARMDGRLVEPTDPDADEKSQKMMKRLASTQDRAPKRPRSEPKPKISQLKSNKTVVMTQSMSNMASTLTMAMEEHTRVWKFWASLEDQLAQAKKEEEVLKAKISDLEEEKRIMNERVAMMEKKDLYELLEAKMQGYQIANHPGTLGDFENLNLTITRKWTAIPTLNLDMFEKCPTDYPDFAPFAAAKWVGWKDNYPLCVHPLGFLPNINTGVCKHMFHFNCFWKYASTRGICPECRTALPDSTYEFFCTIFVPEGIESIDPNTGEKEVMEAQVDEDELESGRGRHVLRNDVDILTNNESRAFALLEVNKALKLWRTGIVLPGVSFVRGHRTLESVECEIDREGIEELYSNIGKSFKTAAESLPNSHAYDELMMNVFDSYVNPNNDPDIRPLVAGLDADDFTMEKLLGTKVPKTPDDVGLDFEESLSEHARLKLNSELLAMVDEPPRVTRSTRTRLEYKPIVVSASSPTKHVLMEGNSDTLGLSSPLIPTCSPAIIPSPSPSIPIDLTNAGLDDPFSPPRSQIVSVDTFVDLVQYISSPENQGSKDQGWLSKCDLTKEDRESGMLLGKHLRGDVINVYIKERFLDRGRDKMHNIFFVNTFWFPKASELVDRYDRTSHSEKAMISIARLRRSISPKLRDGDSHGQLPAWIFVPIHGSNHWSLAIIRLHREFCHIVHLDSCVDIHIPTAIFHVLKTFISLTMKVDVTKIEHQSWPVDQQKDDFSCGIHVLQMLAGAGMREANLDRCFWQESFNSIATTDNVTSFWLMLGLYLEGKLEVPPT</sequence>
<dbReference type="InterPro" id="IPR003653">
    <property type="entry name" value="Peptidase_C48_C"/>
</dbReference>
<dbReference type="GO" id="GO:0006508">
    <property type="term" value="P:proteolysis"/>
    <property type="evidence" value="ECO:0007669"/>
    <property type="project" value="UniProtKB-KW"/>
</dbReference>
<evidence type="ECO:0000256" key="4">
    <source>
        <dbReference type="ARBA" id="ARBA00022807"/>
    </source>
</evidence>
<evidence type="ECO:0000256" key="2">
    <source>
        <dbReference type="ARBA" id="ARBA00022670"/>
    </source>
</evidence>
<dbReference type="Pfam" id="PF02902">
    <property type="entry name" value="Peptidase_C48"/>
    <property type="match status" value="1"/>
</dbReference>
<gene>
    <name evidence="8" type="ORF">R1sor_024154</name>
</gene>
<feature type="domain" description="Ubiquitin-like protease family profile" evidence="7">
    <location>
        <begin position="768"/>
        <end position="949"/>
    </location>
</feature>
<feature type="compositionally biased region" description="Basic and acidic residues" evidence="6">
    <location>
        <begin position="10"/>
        <end position="23"/>
    </location>
</feature>
<evidence type="ECO:0000256" key="6">
    <source>
        <dbReference type="SAM" id="MobiDB-lite"/>
    </source>
</evidence>
<feature type="region of interest" description="Disordered" evidence="6">
    <location>
        <begin position="224"/>
        <end position="267"/>
    </location>
</feature>
<comment type="caution">
    <text evidence="8">The sequence shown here is derived from an EMBL/GenBank/DDBJ whole genome shotgun (WGS) entry which is preliminary data.</text>
</comment>
<keyword evidence="5" id="KW-0175">Coiled coil</keyword>
<dbReference type="GO" id="GO:0016926">
    <property type="term" value="P:protein desumoylation"/>
    <property type="evidence" value="ECO:0007669"/>
    <property type="project" value="UniProtKB-ARBA"/>
</dbReference>
<dbReference type="Gene3D" id="3.40.395.10">
    <property type="entry name" value="Adenoviral Proteinase, Chain A"/>
    <property type="match status" value="1"/>
</dbReference>
<feature type="region of interest" description="Disordered" evidence="6">
    <location>
        <begin position="36"/>
        <end position="89"/>
    </location>
</feature>
<organism evidence="8 9">
    <name type="scientific">Riccia sorocarpa</name>
    <dbReference type="NCBI Taxonomy" id="122646"/>
    <lineage>
        <taxon>Eukaryota</taxon>
        <taxon>Viridiplantae</taxon>
        <taxon>Streptophyta</taxon>
        <taxon>Embryophyta</taxon>
        <taxon>Marchantiophyta</taxon>
        <taxon>Marchantiopsida</taxon>
        <taxon>Marchantiidae</taxon>
        <taxon>Marchantiales</taxon>
        <taxon>Ricciaceae</taxon>
        <taxon>Riccia</taxon>
    </lineage>
</organism>
<dbReference type="EMBL" id="JBJQOH010000007">
    <property type="protein sequence ID" value="KAL3681198.1"/>
    <property type="molecule type" value="Genomic_DNA"/>
</dbReference>
<dbReference type="AlphaFoldDB" id="A0ABD3GPN9"/>
<reference evidence="8 9" key="1">
    <citation type="submission" date="2024-09" db="EMBL/GenBank/DDBJ databases">
        <title>Chromosome-scale assembly of Riccia sorocarpa.</title>
        <authorList>
            <person name="Paukszto L."/>
        </authorList>
    </citation>
    <scope>NUCLEOTIDE SEQUENCE [LARGE SCALE GENOMIC DNA]</scope>
    <source>
        <strain evidence="8">LP-2024</strain>
        <tissue evidence="8">Aerial parts of the thallus</tissue>
    </source>
</reference>
<dbReference type="InterPro" id="IPR038765">
    <property type="entry name" value="Papain-like_cys_pep_sf"/>
</dbReference>
<dbReference type="SUPFAM" id="SSF57850">
    <property type="entry name" value="RING/U-box"/>
    <property type="match status" value="1"/>
</dbReference>
<dbReference type="InterPro" id="IPR013083">
    <property type="entry name" value="Znf_RING/FYVE/PHD"/>
</dbReference>
<dbReference type="Proteomes" id="UP001633002">
    <property type="component" value="Unassembled WGS sequence"/>
</dbReference>
<dbReference type="Gene3D" id="3.30.40.10">
    <property type="entry name" value="Zinc/RING finger domain, C3HC4 (zinc finger)"/>
    <property type="match status" value="1"/>
</dbReference>
<keyword evidence="3" id="KW-0378">Hydrolase</keyword>
<feature type="coiled-coil region" evidence="5">
    <location>
        <begin position="298"/>
        <end position="339"/>
    </location>
</feature>
<proteinExistence type="inferred from homology"/>
<evidence type="ECO:0000256" key="3">
    <source>
        <dbReference type="ARBA" id="ARBA00022801"/>
    </source>
</evidence>
<protein>
    <recommendedName>
        <fullName evidence="7">Ubiquitin-like protease family profile domain-containing protein</fullName>
    </recommendedName>
</protein>
<feature type="region of interest" description="Disordered" evidence="6">
    <location>
        <begin position="1"/>
        <end position="23"/>
    </location>
</feature>
<evidence type="ECO:0000256" key="1">
    <source>
        <dbReference type="ARBA" id="ARBA00005234"/>
    </source>
</evidence>
<keyword evidence="9" id="KW-1185">Reference proteome</keyword>
<dbReference type="SUPFAM" id="SSF54001">
    <property type="entry name" value="Cysteine proteinases"/>
    <property type="match status" value="1"/>
</dbReference>
<dbReference type="PANTHER" id="PTHR46915:SF6">
    <property type="entry name" value="CYSTEINE PROTEINASES SUPERFAMILY PROTEIN"/>
    <property type="match status" value="1"/>
</dbReference>
<evidence type="ECO:0000259" key="7">
    <source>
        <dbReference type="PROSITE" id="PS50600"/>
    </source>
</evidence>
<comment type="similarity">
    <text evidence="1">Belongs to the peptidase C48 family.</text>
</comment>
<accession>A0ABD3GPN9</accession>
<evidence type="ECO:0000256" key="5">
    <source>
        <dbReference type="SAM" id="Coils"/>
    </source>
</evidence>
<feature type="compositionally biased region" description="Basic residues" evidence="6">
    <location>
        <begin position="74"/>
        <end position="84"/>
    </location>
</feature>
<dbReference type="GO" id="GO:0008234">
    <property type="term" value="F:cysteine-type peptidase activity"/>
    <property type="evidence" value="ECO:0007669"/>
    <property type="project" value="UniProtKB-KW"/>
</dbReference>
<name>A0ABD3GPN9_9MARC</name>
<dbReference type="PANTHER" id="PTHR46915">
    <property type="entry name" value="UBIQUITIN-LIKE PROTEASE 4-RELATED"/>
    <property type="match status" value="1"/>
</dbReference>
<feature type="compositionally biased region" description="Basic and acidic residues" evidence="6">
    <location>
        <begin position="249"/>
        <end position="260"/>
    </location>
</feature>
<feature type="compositionally biased region" description="Polar residues" evidence="6">
    <location>
        <begin position="55"/>
        <end position="64"/>
    </location>
</feature>
<dbReference type="PROSITE" id="PS50600">
    <property type="entry name" value="ULP_PROTEASE"/>
    <property type="match status" value="1"/>
</dbReference>